<dbReference type="EMBL" id="JBBLYY010000016">
    <property type="protein sequence ID" value="MEK0170302.1"/>
    <property type="molecule type" value="Genomic_DNA"/>
</dbReference>
<accession>A0ABU8Y6J8</accession>
<keyword evidence="2" id="KW-1185">Reference proteome</keyword>
<gene>
    <name evidence="1" type="ORF">WMN62_02355</name>
</gene>
<evidence type="ECO:0000313" key="1">
    <source>
        <dbReference type="EMBL" id="MEK0170302.1"/>
    </source>
</evidence>
<protein>
    <recommendedName>
        <fullName evidence="3">Phosphonate C-P lyase system protein PhnG</fullName>
    </recommendedName>
</protein>
<organism evidence="1 2">
    <name type="scientific">Curtobacterium citreum</name>
    <dbReference type="NCBI Taxonomy" id="2036"/>
    <lineage>
        <taxon>Bacteria</taxon>
        <taxon>Bacillati</taxon>
        <taxon>Actinomycetota</taxon>
        <taxon>Actinomycetes</taxon>
        <taxon>Micrococcales</taxon>
        <taxon>Microbacteriaceae</taxon>
        <taxon>Curtobacterium</taxon>
    </lineage>
</organism>
<sequence length="152" mass="16267">MTDQSEAASTPLALTSVVASGLPTELGKPTAAKYYDVPAVFNRRPDAVEMAGLRGAEGHAQLVTAGYPDVTLDVQDRRLVIGNTNLGQLERGLATVVATIVDVVSRAALFDKEQVRDAARIEFDDRAARAREVTRAAERIHFVPEPAQLNAG</sequence>
<reference evidence="1 2" key="1">
    <citation type="submission" date="2024-03" db="EMBL/GenBank/DDBJ databases">
        <title>Whole genomes of four grape xylem sap localized bacterial endophytes.</title>
        <authorList>
            <person name="Kumar G."/>
            <person name="Savka M.A."/>
        </authorList>
    </citation>
    <scope>NUCLEOTIDE SEQUENCE [LARGE SCALE GENOMIC DNA]</scope>
    <source>
        <strain evidence="1 2">RIT_GXS8</strain>
    </source>
</reference>
<name>A0ABU8Y6J8_9MICO</name>
<dbReference type="RefSeq" id="WP_148061720.1">
    <property type="nucleotide sequence ID" value="NZ_JBBKAP010000051.1"/>
</dbReference>
<proteinExistence type="predicted"/>
<evidence type="ECO:0008006" key="3">
    <source>
        <dbReference type="Google" id="ProtNLM"/>
    </source>
</evidence>
<comment type="caution">
    <text evidence="1">The sequence shown here is derived from an EMBL/GenBank/DDBJ whole genome shotgun (WGS) entry which is preliminary data.</text>
</comment>
<dbReference type="Proteomes" id="UP001370299">
    <property type="component" value="Unassembled WGS sequence"/>
</dbReference>
<evidence type="ECO:0000313" key="2">
    <source>
        <dbReference type="Proteomes" id="UP001370299"/>
    </source>
</evidence>